<dbReference type="AlphaFoldDB" id="A0AAI9Y9J1"/>
<dbReference type="EMBL" id="MPDP01000035">
    <property type="protein sequence ID" value="KAK1491433.1"/>
    <property type="molecule type" value="Genomic_DNA"/>
</dbReference>
<accession>A0AAI9Y9J1</accession>
<feature type="transmembrane region" description="Helical" evidence="1">
    <location>
        <begin position="293"/>
        <end position="315"/>
    </location>
</feature>
<keyword evidence="1" id="KW-0812">Transmembrane</keyword>
<dbReference type="Proteomes" id="UP001239213">
    <property type="component" value="Unassembled WGS sequence"/>
</dbReference>
<organism evidence="2 3">
    <name type="scientific">Colletotrichum cuscutae</name>
    <dbReference type="NCBI Taxonomy" id="1209917"/>
    <lineage>
        <taxon>Eukaryota</taxon>
        <taxon>Fungi</taxon>
        <taxon>Dikarya</taxon>
        <taxon>Ascomycota</taxon>
        <taxon>Pezizomycotina</taxon>
        <taxon>Sordariomycetes</taxon>
        <taxon>Hypocreomycetidae</taxon>
        <taxon>Glomerellales</taxon>
        <taxon>Glomerellaceae</taxon>
        <taxon>Colletotrichum</taxon>
        <taxon>Colletotrichum acutatum species complex</taxon>
    </lineage>
</organism>
<evidence type="ECO:0000313" key="2">
    <source>
        <dbReference type="EMBL" id="KAK1491433.1"/>
    </source>
</evidence>
<evidence type="ECO:0000256" key="1">
    <source>
        <dbReference type="SAM" id="Phobius"/>
    </source>
</evidence>
<proteinExistence type="predicted"/>
<keyword evidence="3" id="KW-1185">Reference proteome</keyword>
<reference evidence="2" key="1">
    <citation type="submission" date="2016-11" db="EMBL/GenBank/DDBJ databases">
        <title>The genome sequence of Colletotrichum cuscutae.</title>
        <authorList>
            <person name="Baroncelli R."/>
        </authorList>
    </citation>
    <scope>NUCLEOTIDE SEQUENCE</scope>
    <source>
        <strain evidence="2">IMI 304802</strain>
    </source>
</reference>
<gene>
    <name evidence="2" type="ORF">CCUS01_03219</name>
</gene>
<evidence type="ECO:0000313" key="3">
    <source>
        <dbReference type="Proteomes" id="UP001239213"/>
    </source>
</evidence>
<sequence length="340" mass="38666">MLLLRRGLPEFIRRICRAPEGGTSLLDIEFLSEEEEDELSSSVEQRGSSSTYTELQIPASDSNLKQYMSLSTRSSRPRYHNVQDKFASREQRQEAFYINYMVDSIQDLMVTAGEASTRSELVDLQRNHPKTSHHLQRSIRAIFALNFVARLNSFTDLRGRADPPNLYWSQVPDCQRFLGIAIVSNMFNYGPQNCMITTSAVYRVALVMLHSLHHTNQPWIGLSGNKKLCKMYESFDPSLRFPPPEFLVLCNLLVVGKMGETRMGKSQGMEETTAIHRSLLRLTSSKSHSSLNLILILTFTFTFTLTLLAAPVSLIHQHHSSIHLQKESRNRTQMIEGSPS</sequence>
<keyword evidence="1" id="KW-1133">Transmembrane helix</keyword>
<protein>
    <submittedName>
        <fullName evidence="2">Uncharacterized protein</fullName>
    </submittedName>
</protein>
<name>A0AAI9Y9J1_9PEZI</name>
<keyword evidence="1" id="KW-0472">Membrane</keyword>
<comment type="caution">
    <text evidence="2">The sequence shown here is derived from an EMBL/GenBank/DDBJ whole genome shotgun (WGS) entry which is preliminary data.</text>
</comment>